<evidence type="ECO:0000313" key="1">
    <source>
        <dbReference type="EMBL" id="PNF27525.1"/>
    </source>
</evidence>
<dbReference type="InParanoid" id="A0A2J7QG09"/>
<dbReference type="Gene3D" id="3.30.420.10">
    <property type="entry name" value="Ribonuclease H-like superfamily/Ribonuclease H"/>
    <property type="match status" value="1"/>
</dbReference>
<evidence type="ECO:0008006" key="3">
    <source>
        <dbReference type="Google" id="ProtNLM"/>
    </source>
</evidence>
<dbReference type="STRING" id="105785.A0A2J7QG09"/>
<keyword evidence="2" id="KW-1185">Reference proteome</keyword>
<dbReference type="InterPro" id="IPR036397">
    <property type="entry name" value="RNaseH_sf"/>
</dbReference>
<dbReference type="PANTHER" id="PTHR46060">
    <property type="entry name" value="MARINER MOS1 TRANSPOSASE-LIKE PROTEIN"/>
    <property type="match status" value="1"/>
</dbReference>
<comment type="caution">
    <text evidence="1">The sequence shown here is derived from an EMBL/GenBank/DDBJ whole genome shotgun (WGS) entry which is preliminary data.</text>
</comment>
<dbReference type="InterPro" id="IPR052709">
    <property type="entry name" value="Transposase-MT_Hybrid"/>
</dbReference>
<dbReference type="GO" id="GO:0003676">
    <property type="term" value="F:nucleic acid binding"/>
    <property type="evidence" value="ECO:0007669"/>
    <property type="project" value="InterPro"/>
</dbReference>
<name>A0A2J7QG09_9NEOP</name>
<dbReference type="Proteomes" id="UP000235965">
    <property type="component" value="Unassembled WGS sequence"/>
</dbReference>
<reference evidence="1 2" key="1">
    <citation type="submission" date="2017-12" db="EMBL/GenBank/DDBJ databases">
        <title>Hemimetabolous genomes reveal molecular basis of termite eusociality.</title>
        <authorList>
            <person name="Harrison M.C."/>
            <person name="Jongepier E."/>
            <person name="Robertson H.M."/>
            <person name="Arning N."/>
            <person name="Bitard-Feildel T."/>
            <person name="Chao H."/>
            <person name="Childers C.P."/>
            <person name="Dinh H."/>
            <person name="Doddapaneni H."/>
            <person name="Dugan S."/>
            <person name="Gowin J."/>
            <person name="Greiner C."/>
            <person name="Han Y."/>
            <person name="Hu H."/>
            <person name="Hughes D.S.T."/>
            <person name="Huylmans A.-K."/>
            <person name="Kemena C."/>
            <person name="Kremer L.P.M."/>
            <person name="Lee S.L."/>
            <person name="Lopez-Ezquerra A."/>
            <person name="Mallet L."/>
            <person name="Monroy-Kuhn J.M."/>
            <person name="Moser A."/>
            <person name="Murali S.C."/>
            <person name="Muzny D.M."/>
            <person name="Otani S."/>
            <person name="Piulachs M.-D."/>
            <person name="Poelchau M."/>
            <person name="Qu J."/>
            <person name="Schaub F."/>
            <person name="Wada-Katsumata A."/>
            <person name="Worley K.C."/>
            <person name="Xie Q."/>
            <person name="Ylla G."/>
            <person name="Poulsen M."/>
            <person name="Gibbs R.A."/>
            <person name="Schal C."/>
            <person name="Richards S."/>
            <person name="Belles X."/>
            <person name="Korb J."/>
            <person name="Bornberg-Bauer E."/>
        </authorList>
    </citation>
    <scope>NUCLEOTIDE SEQUENCE [LARGE SCALE GENOMIC DNA]</scope>
    <source>
        <tissue evidence="1">Whole body</tissue>
    </source>
</reference>
<dbReference type="AlphaFoldDB" id="A0A2J7QG09"/>
<dbReference type="PANTHER" id="PTHR46060:SF1">
    <property type="entry name" value="MARINER MOS1 TRANSPOSASE-LIKE PROTEIN"/>
    <property type="match status" value="1"/>
</dbReference>
<organism evidence="1 2">
    <name type="scientific">Cryptotermes secundus</name>
    <dbReference type="NCBI Taxonomy" id="105785"/>
    <lineage>
        <taxon>Eukaryota</taxon>
        <taxon>Metazoa</taxon>
        <taxon>Ecdysozoa</taxon>
        <taxon>Arthropoda</taxon>
        <taxon>Hexapoda</taxon>
        <taxon>Insecta</taxon>
        <taxon>Pterygota</taxon>
        <taxon>Neoptera</taxon>
        <taxon>Polyneoptera</taxon>
        <taxon>Dictyoptera</taxon>
        <taxon>Blattodea</taxon>
        <taxon>Blattoidea</taxon>
        <taxon>Termitoidae</taxon>
        <taxon>Kalotermitidae</taxon>
        <taxon>Cryptotermitinae</taxon>
        <taxon>Cryptotermes</taxon>
    </lineage>
</organism>
<evidence type="ECO:0000313" key="2">
    <source>
        <dbReference type="Proteomes" id="UP000235965"/>
    </source>
</evidence>
<sequence length="78" mass="9164">MYCETLKRLRKVIQNKRRGLLTFSIVILHDNARAHGAACTPTLLEHLNWELFDSPPYSLDLAPKDFSPFIYLKDWMRS</sequence>
<dbReference type="EMBL" id="NEVH01014836">
    <property type="protein sequence ID" value="PNF27525.1"/>
    <property type="molecule type" value="Genomic_DNA"/>
</dbReference>
<proteinExistence type="predicted"/>
<protein>
    <recommendedName>
        <fullName evidence="3">Tc1-like transposase DDE domain-containing protein</fullName>
    </recommendedName>
</protein>
<gene>
    <name evidence="1" type="ORF">B7P43_G02895</name>
</gene>
<accession>A0A2J7QG09</accession>